<dbReference type="EMBL" id="BEYU01000200">
    <property type="protein sequence ID" value="GBG34554.1"/>
    <property type="molecule type" value="Genomic_DNA"/>
</dbReference>
<dbReference type="InParanoid" id="A0A2R5H2D4"/>
<organism evidence="3 4">
    <name type="scientific">Hondaea fermentalgiana</name>
    <dbReference type="NCBI Taxonomy" id="2315210"/>
    <lineage>
        <taxon>Eukaryota</taxon>
        <taxon>Sar</taxon>
        <taxon>Stramenopiles</taxon>
        <taxon>Bigyra</taxon>
        <taxon>Labyrinthulomycetes</taxon>
        <taxon>Thraustochytrida</taxon>
        <taxon>Thraustochytriidae</taxon>
        <taxon>Hondaea</taxon>
    </lineage>
</organism>
<sequence>MMATVDESGSADASVGAAGDKNVNSGEADMLQYTLGNEEEEEFHGTLEDLETLEGLERLEALADNEANFPPELNDDPFESSLAPLPFVDPCLDPDVALDFDMSGLGSSKNSTTLSTASTSASSSASTASSALQRSDSSSGDPTAIVSSVSTPTTDTDASWQESGDRAGAENMRSPASKASSTKQNESKSNAKAKTSSKIPQSQKNDDDEQNGGGSPPGETSQERKERMAAACRRFRAKRKLEIASLQERNRELELARTEYQHRIADLQLEAQMLRGEGEVHLRKENELLRVEIRRYKRFIQTIADAASSASKVQPEEKYRLLCEGIESASGQVMGLLYTSVRDSSWCQAHTVTLGEIPVTVKYQHLPLGTSAIAATRTNLRLDVVLAIPPEQAYKAIWESWLSFNIVQEFVKKHVPGIKATQEELEPDFGGDGQWNDENVKIVRFTETLGHNVQDSIHAYTRWEDQVVFPAGFYDHPDSGLPYSPVPDGPQKAKIVMQSCGEAITKQAVDIAPPEEGVDRIKKTMLEAYVIRPGPNGGSFWTGIVSFPNVGCTIADVEPTPFALDDGTISSQGLAYFGIQRDIIRSHGSLSDMDNDCAMQ</sequence>
<name>A0A2R5H2D4_9STRA</name>
<reference evidence="3 4" key="1">
    <citation type="submission" date="2017-12" db="EMBL/GenBank/DDBJ databases">
        <title>Sequencing, de novo assembly and annotation of complete genome of a new Thraustochytrid species, strain FCC1311.</title>
        <authorList>
            <person name="Sedici K."/>
            <person name="Godart F."/>
            <person name="Aiese Cigliano R."/>
            <person name="Sanseverino W."/>
            <person name="Barakat M."/>
            <person name="Ortet P."/>
            <person name="Marechal E."/>
            <person name="Cagnac O."/>
            <person name="Amato A."/>
        </authorList>
    </citation>
    <scope>NUCLEOTIDE SEQUENCE [LARGE SCALE GENOMIC DNA]</scope>
</reference>
<evidence type="ECO:0008006" key="5">
    <source>
        <dbReference type="Google" id="ProtNLM"/>
    </source>
</evidence>
<feature type="compositionally biased region" description="Low complexity" evidence="2">
    <location>
        <begin position="187"/>
        <end position="198"/>
    </location>
</feature>
<keyword evidence="1" id="KW-0175">Coiled coil</keyword>
<dbReference type="AlphaFoldDB" id="A0A2R5H2D4"/>
<dbReference type="Proteomes" id="UP000241890">
    <property type="component" value="Unassembled WGS sequence"/>
</dbReference>
<feature type="region of interest" description="Disordered" evidence="2">
    <location>
        <begin position="1"/>
        <end position="45"/>
    </location>
</feature>
<gene>
    <name evidence="3" type="ORF">FCC1311_107782</name>
</gene>
<dbReference type="CDD" id="cd14686">
    <property type="entry name" value="bZIP"/>
    <property type="match status" value="1"/>
</dbReference>
<protein>
    <recommendedName>
        <fullName evidence="5">BZIP domain-containing protein</fullName>
    </recommendedName>
</protein>
<evidence type="ECO:0000256" key="1">
    <source>
        <dbReference type="SAM" id="Coils"/>
    </source>
</evidence>
<accession>A0A2R5H2D4</accession>
<evidence type="ECO:0000313" key="3">
    <source>
        <dbReference type="EMBL" id="GBG34554.1"/>
    </source>
</evidence>
<proteinExistence type="predicted"/>
<evidence type="ECO:0000313" key="4">
    <source>
        <dbReference type="Proteomes" id="UP000241890"/>
    </source>
</evidence>
<feature type="compositionally biased region" description="Low complexity" evidence="2">
    <location>
        <begin position="1"/>
        <end position="20"/>
    </location>
</feature>
<evidence type="ECO:0000256" key="2">
    <source>
        <dbReference type="SAM" id="MobiDB-lite"/>
    </source>
</evidence>
<comment type="caution">
    <text evidence="3">The sequence shown here is derived from an EMBL/GenBank/DDBJ whole genome shotgun (WGS) entry which is preliminary data.</text>
</comment>
<feature type="compositionally biased region" description="Low complexity" evidence="2">
    <location>
        <begin position="111"/>
        <end position="139"/>
    </location>
</feature>
<feature type="region of interest" description="Disordered" evidence="2">
    <location>
        <begin position="103"/>
        <end position="230"/>
    </location>
</feature>
<keyword evidence="4" id="KW-1185">Reference proteome</keyword>
<feature type="compositionally biased region" description="Low complexity" evidence="2">
    <location>
        <begin position="146"/>
        <end position="159"/>
    </location>
</feature>
<feature type="coiled-coil region" evidence="1">
    <location>
        <begin position="236"/>
        <end position="277"/>
    </location>
</feature>